<feature type="domain" description="BHLH" evidence="2">
    <location>
        <begin position="269"/>
        <end position="360"/>
    </location>
</feature>
<feature type="compositionally biased region" description="Low complexity" evidence="1">
    <location>
        <begin position="30"/>
        <end position="43"/>
    </location>
</feature>
<name>A0AAD4QP15_9AGAM</name>
<dbReference type="EMBL" id="WTXG01000006">
    <property type="protein sequence ID" value="KAI0305157.1"/>
    <property type="molecule type" value="Genomic_DNA"/>
</dbReference>
<proteinExistence type="predicted"/>
<evidence type="ECO:0000313" key="3">
    <source>
        <dbReference type="EMBL" id="KAI0305157.1"/>
    </source>
</evidence>
<feature type="compositionally biased region" description="Acidic residues" evidence="1">
    <location>
        <begin position="402"/>
        <end position="418"/>
    </location>
</feature>
<feature type="compositionally biased region" description="Basic and acidic residues" evidence="1">
    <location>
        <begin position="429"/>
        <end position="445"/>
    </location>
</feature>
<dbReference type="GO" id="GO:0046983">
    <property type="term" value="F:protein dimerization activity"/>
    <property type="evidence" value="ECO:0007669"/>
    <property type="project" value="InterPro"/>
</dbReference>
<evidence type="ECO:0000259" key="2">
    <source>
        <dbReference type="PROSITE" id="PS50888"/>
    </source>
</evidence>
<protein>
    <recommendedName>
        <fullName evidence="2">BHLH domain-containing protein</fullName>
    </recommendedName>
</protein>
<evidence type="ECO:0000313" key="4">
    <source>
        <dbReference type="Proteomes" id="UP001203297"/>
    </source>
</evidence>
<organism evidence="3 4">
    <name type="scientific">Multifurca ochricompacta</name>
    <dbReference type="NCBI Taxonomy" id="376703"/>
    <lineage>
        <taxon>Eukaryota</taxon>
        <taxon>Fungi</taxon>
        <taxon>Dikarya</taxon>
        <taxon>Basidiomycota</taxon>
        <taxon>Agaricomycotina</taxon>
        <taxon>Agaricomycetes</taxon>
        <taxon>Russulales</taxon>
        <taxon>Russulaceae</taxon>
        <taxon>Multifurca</taxon>
    </lineage>
</organism>
<accession>A0AAD4QP15</accession>
<dbReference type="Pfam" id="PF00010">
    <property type="entry name" value="HLH"/>
    <property type="match status" value="1"/>
</dbReference>
<feature type="region of interest" description="Disordered" evidence="1">
    <location>
        <begin position="401"/>
        <end position="484"/>
    </location>
</feature>
<dbReference type="Gene3D" id="4.10.280.10">
    <property type="entry name" value="Helix-loop-helix DNA-binding domain"/>
    <property type="match status" value="1"/>
</dbReference>
<comment type="caution">
    <text evidence="3">The sequence shown here is derived from an EMBL/GenBank/DDBJ whole genome shotgun (WGS) entry which is preliminary data.</text>
</comment>
<dbReference type="InterPro" id="IPR036638">
    <property type="entry name" value="HLH_DNA-bd_sf"/>
</dbReference>
<sequence length="927" mass="101509">MVPDPPPEEQFDIPSMTDVTAFDNFSLIISTDTSPPSTDSGSSQADSPPDWSQFSNLWDNDTLTLQPSNLKFDPSSFDFNNLSSIPLNMDLDFNLSLAVDPTALHFDSEMFTTTELSPSHFPSQRQVVFPPGLAPRRMSITSLSSSSGASLSPILDPASASSVTSVQSTAATPSHLTPGSHFSIHTSLNDPVDELAQSVRQTAGVTLAVPVQGQAEQFTFPNVQKLPIPRLHRPSPHVTSIGSKRKSPSLEPIPSSDAALGGTAAVIGRPKTSHTTIERRYRTNLNARIQSLKDAVPALRVLENKEKVKKSPDADLEEKGEKLVWNDVVDERGFVDGVKAARKISKANVLGKAAEYIHVLKRRENRLKREQAGLRSLISGLVGGPALLREWEREWVSRFDISDDDGADDGESDDGEDDSPPKKRIKGVPKKEKVTKDPKSKKEEQTSGIVPEKRKRGRPRKVQPAPEGEATKQRQQTQDIATSSPAQPTQYLLAVFTFFSFFNSPFTSHSRPLPTHSGVVLADSGALVTPAASTSPFSWSELLQVFHLVVSGLVLCSLLLPFLPKDLPRFRTLFLSSDFPRTDAARRFALIKVLDPAQLGTPNEAALLRTALGVYPGFLGLLMSLVIPKRGGKTKSLEHKQLEQRAWVRLAELAVFDRTTSLGLRAQAYWGMVSHTPTFATSPSDLSTLALLVFPVWRARAVALWTRAIHARVVRPFERAVIGAMTVEEASTSLTKTYNVRLTPLGSLAMGNVRKGVSHLAGRAFVRAVLGADSLSPDSEVYDGEKDSCEDEERRAVVDAGRSMGGRSAELVGLLERVCTGGFVRYEETKLPNYTDVDEEERSVRVLLDAIVLYRRLFPSTLHGSFGAPVVLSPPPSPSRRNAGLRAALRVALDEEVFYDGGSELEEARDRVIDMLVEMDRASRRRV</sequence>
<gene>
    <name evidence="3" type="ORF">B0F90DRAFT_1701784</name>
</gene>
<dbReference type="PROSITE" id="PS50888">
    <property type="entry name" value="BHLH"/>
    <property type="match status" value="1"/>
</dbReference>
<reference evidence="3" key="1">
    <citation type="journal article" date="2022" name="New Phytol.">
        <title>Evolutionary transition to the ectomycorrhizal habit in the genomes of a hyperdiverse lineage of mushroom-forming fungi.</title>
        <authorList>
            <person name="Looney B."/>
            <person name="Miyauchi S."/>
            <person name="Morin E."/>
            <person name="Drula E."/>
            <person name="Courty P.E."/>
            <person name="Kohler A."/>
            <person name="Kuo A."/>
            <person name="LaButti K."/>
            <person name="Pangilinan J."/>
            <person name="Lipzen A."/>
            <person name="Riley R."/>
            <person name="Andreopoulos W."/>
            <person name="He G."/>
            <person name="Johnson J."/>
            <person name="Nolan M."/>
            <person name="Tritt A."/>
            <person name="Barry K.W."/>
            <person name="Grigoriev I.V."/>
            <person name="Nagy L.G."/>
            <person name="Hibbett D."/>
            <person name="Henrissat B."/>
            <person name="Matheny P.B."/>
            <person name="Labbe J."/>
            <person name="Martin F.M."/>
        </authorList>
    </citation>
    <scope>NUCLEOTIDE SEQUENCE</scope>
    <source>
        <strain evidence="3">BPL690</strain>
    </source>
</reference>
<feature type="region of interest" description="Disordered" evidence="1">
    <location>
        <begin position="227"/>
        <end position="257"/>
    </location>
</feature>
<dbReference type="PANTHER" id="PTHR47336">
    <property type="entry name" value="TRANSCRIPTION FACTOR HMS1-RELATED"/>
    <property type="match status" value="1"/>
</dbReference>
<dbReference type="InterPro" id="IPR052099">
    <property type="entry name" value="Regulatory_TF_Diverse"/>
</dbReference>
<dbReference type="Proteomes" id="UP001203297">
    <property type="component" value="Unassembled WGS sequence"/>
</dbReference>
<feature type="compositionally biased region" description="Polar residues" evidence="1">
    <location>
        <begin position="473"/>
        <end position="484"/>
    </location>
</feature>
<keyword evidence="4" id="KW-1185">Reference proteome</keyword>
<evidence type="ECO:0000256" key="1">
    <source>
        <dbReference type="SAM" id="MobiDB-lite"/>
    </source>
</evidence>
<dbReference type="AlphaFoldDB" id="A0AAD4QP15"/>
<dbReference type="SMART" id="SM00353">
    <property type="entry name" value="HLH"/>
    <property type="match status" value="1"/>
</dbReference>
<dbReference type="PANTHER" id="PTHR47336:SF2">
    <property type="entry name" value="TRANSCRIPTION FACTOR HMS1-RELATED"/>
    <property type="match status" value="1"/>
</dbReference>
<dbReference type="InterPro" id="IPR011598">
    <property type="entry name" value="bHLH_dom"/>
</dbReference>
<dbReference type="SUPFAM" id="SSF47459">
    <property type="entry name" value="HLH, helix-loop-helix DNA-binding domain"/>
    <property type="match status" value="1"/>
</dbReference>
<feature type="region of interest" description="Disordered" evidence="1">
    <location>
        <begin position="30"/>
        <end position="51"/>
    </location>
</feature>